<dbReference type="PRINTS" id="PR00455">
    <property type="entry name" value="HTHTETR"/>
</dbReference>
<dbReference type="RefSeq" id="WP_157929323.1">
    <property type="nucleotide sequence ID" value="NZ_CP016809.1"/>
</dbReference>
<evidence type="ECO:0000313" key="4">
    <source>
        <dbReference type="EMBL" id="ANY74653.1"/>
    </source>
</evidence>
<dbReference type="PANTHER" id="PTHR43479:SF11">
    <property type="entry name" value="ACREF_ENVCD OPERON REPRESSOR-RELATED"/>
    <property type="match status" value="1"/>
</dbReference>
<dbReference type="PROSITE" id="PS50977">
    <property type="entry name" value="HTH_TETR_2"/>
    <property type="match status" value="1"/>
</dbReference>
<dbReference type="AlphaFoldDB" id="A0A1B2E3X0"/>
<evidence type="ECO:0000313" key="5">
    <source>
        <dbReference type="EMBL" id="OOC63174.1"/>
    </source>
</evidence>
<dbReference type="SUPFAM" id="SSF46689">
    <property type="entry name" value="Homeodomain-like"/>
    <property type="match status" value="1"/>
</dbReference>
<proteinExistence type="predicted"/>
<protein>
    <recommendedName>
        <fullName evidence="3">HTH tetR-type domain-containing protein</fullName>
    </recommendedName>
</protein>
<feature type="DNA-binding region" description="H-T-H motif" evidence="2">
    <location>
        <begin position="32"/>
        <end position="51"/>
    </location>
</feature>
<dbReference type="EMBL" id="CP016809">
    <property type="protein sequence ID" value="ANY74653.1"/>
    <property type="molecule type" value="Genomic_DNA"/>
</dbReference>
<evidence type="ECO:0000259" key="3">
    <source>
        <dbReference type="PROSITE" id="PS50977"/>
    </source>
</evidence>
<dbReference type="InterPro" id="IPR001647">
    <property type="entry name" value="HTH_TetR"/>
</dbReference>
<gene>
    <name evidence="5" type="ORF">BBD40_15680</name>
    <name evidence="4" type="ORF">BBD41_19930</name>
</gene>
<keyword evidence="1 2" id="KW-0238">DNA-binding</keyword>
<evidence type="ECO:0000256" key="1">
    <source>
        <dbReference type="ARBA" id="ARBA00023125"/>
    </source>
</evidence>
<name>A0A1B2E3X0_9BACL</name>
<accession>A0A1B2E3X0</accession>
<dbReference type="InterPro" id="IPR050624">
    <property type="entry name" value="HTH-type_Tx_Regulator"/>
</dbReference>
<dbReference type="Pfam" id="PF00440">
    <property type="entry name" value="TetR_N"/>
    <property type="match status" value="1"/>
</dbReference>
<keyword evidence="6" id="KW-1185">Reference proteome</keyword>
<evidence type="ECO:0000256" key="2">
    <source>
        <dbReference type="PROSITE-ProRule" id="PRU00335"/>
    </source>
</evidence>
<dbReference type="Gene3D" id="1.10.357.10">
    <property type="entry name" value="Tetracycline Repressor, domain 2"/>
    <property type="match status" value="1"/>
</dbReference>
<feature type="domain" description="HTH tetR-type" evidence="3">
    <location>
        <begin position="9"/>
        <end position="69"/>
    </location>
</feature>
<dbReference type="PANTHER" id="PTHR43479">
    <property type="entry name" value="ACREF/ENVCD OPERON REPRESSOR-RELATED"/>
    <property type="match status" value="1"/>
</dbReference>
<dbReference type="Proteomes" id="UP000189059">
    <property type="component" value="Unassembled WGS sequence"/>
</dbReference>
<sequence length="196" mass="21818">MNGYEKRKEMKKATIVNATLELILKNGVAGTTIESIAKKAQVSKVTVFKHFSSKENLVLSVFSSYMNNMMDEFEELIASDLSAKEKISKVLAASDTGTDAIGSYFFNSTIWNDPMIQHEYSKIASERALPAIASIFRQGKAEGEIDEDITTEALMAYIGALMAIFKDPNFLESSQEYKNSIKKLYFYGIFGKKAEG</sequence>
<reference evidence="5 6" key="2">
    <citation type="submission" date="2016-12" db="EMBL/GenBank/DDBJ databases">
        <title>Genome sequencing and description of Paenibacillus sp. nov. from high altitude lake in the Indian Trans- Himalayas.</title>
        <authorList>
            <person name="Kiran S."/>
            <person name="Swarnkar M.K."/>
            <person name="Rana A."/>
            <person name="Tewari R."/>
            <person name="Gulati A."/>
        </authorList>
    </citation>
    <scope>NUCLEOTIDE SEQUENCE [LARGE SCALE GENOMIC DNA]</scope>
    <source>
        <strain evidence="5 6">IHBB 9951</strain>
    </source>
</reference>
<organism evidence="4">
    <name type="scientific">Paenibacillus ihbetae</name>
    <dbReference type="NCBI Taxonomy" id="1870820"/>
    <lineage>
        <taxon>Bacteria</taxon>
        <taxon>Bacillati</taxon>
        <taxon>Bacillota</taxon>
        <taxon>Bacilli</taxon>
        <taxon>Bacillales</taxon>
        <taxon>Paenibacillaceae</taxon>
        <taxon>Paenibacillus</taxon>
    </lineage>
</organism>
<dbReference type="KEGG" id="pib:BBD41_19930"/>
<dbReference type="GO" id="GO:0003677">
    <property type="term" value="F:DNA binding"/>
    <property type="evidence" value="ECO:0007669"/>
    <property type="project" value="UniProtKB-UniRule"/>
</dbReference>
<dbReference type="InterPro" id="IPR009057">
    <property type="entry name" value="Homeodomain-like_sf"/>
</dbReference>
<dbReference type="EMBL" id="MRVI01000001">
    <property type="protein sequence ID" value="OOC63174.1"/>
    <property type="molecule type" value="Genomic_DNA"/>
</dbReference>
<reference evidence="4" key="1">
    <citation type="submission" date="2016-08" db="EMBL/GenBank/DDBJ databases">
        <title>Complete Genome Seqeunce of Paenibacillus sp. nov. IHBB 9852 from high altitute lake of Indian trans-Himalayas.</title>
        <authorList>
            <person name="Kiran S."/>
            <person name="Swarnkar M.K."/>
            <person name="Rana A."/>
            <person name="Tewari R."/>
            <person name="Gulati A."/>
        </authorList>
    </citation>
    <scope>NUCLEOTIDE SEQUENCE [LARGE SCALE GENOMIC DNA]</scope>
    <source>
        <strain evidence="4">IHBB 9852</strain>
    </source>
</reference>
<evidence type="ECO:0000313" key="6">
    <source>
        <dbReference type="Proteomes" id="UP000189059"/>
    </source>
</evidence>